<name>A0A9Q5ZD51_NOSLI</name>
<accession>A0A9Q5ZD51</accession>
<organism evidence="2 3">
    <name type="scientific">Nostoc linckia z8</name>
    <dbReference type="NCBI Taxonomy" id="1628746"/>
    <lineage>
        <taxon>Bacteria</taxon>
        <taxon>Bacillati</taxon>
        <taxon>Cyanobacteriota</taxon>
        <taxon>Cyanophyceae</taxon>
        <taxon>Nostocales</taxon>
        <taxon>Nostocaceae</taxon>
        <taxon>Nostoc</taxon>
    </lineage>
</organism>
<proteinExistence type="predicted"/>
<gene>
    <name evidence="2" type="ORF">VF08_12375</name>
</gene>
<reference evidence="2 3" key="1">
    <citation type="submission" date="2015-02" db="EMBL/GenBank/DDBJ databases">
        <title>Nostoc linckia genome annotation.</title>
        <authorList>
            <person name="Zhou Z."/>
        </authorList>
    </citation>
    <scope>NUCLEOTIDE SEQUENCE [LARGE SCALE GENOMIC DNA]</scope>
    <source>
        <strain evidence="3">z8</strain>
    </source>
</reference>
<protein>
    <recommendedName>
        <fullName evidence="1">Xylose isomerase-like TIM barrel domain-containing protein</fullName>
    </recommendedName>
</protein>
<dbReference type="PANTHER" id="PTHR12110:SF53">
    <property type="entry name" value="BLR5974 PROTEIN"/>
    <property type="match status" value="1"/>
</dbReference>
<evidence type="ECO:0000313" key="3">
    <source>
        <dbReference type="Proteomes" id="UP000222310"/>
    </source>
</evidence>
<dbReference type="Proteomes" id="UP000222310">
    <property type="component" value="Unassembled WGS sequence"/>
</dbReference>
<dbReference type="RefSeq" id="WP_099068533.1">
    <property type="nucleotide sequence ID" value="NZ_LAHD01000028.1"/>
</dbReference>
<dbReference type="EMBL" id="LAHD01000028">
    <property type="protein sequence ID" value="PHK04211.1"/>
    <property type="molecule type" value="Genomic_DNA"/>
</dbReference>
<dbReference type="InterPro" id="IPR050312">
    <property type="entry name" value="IolE/XylAMocC-like"/>
</dbReference>
<dbReference type="Gene3D" id="3.20.20.150">
    <property type="entry name" value="Divalent-metal-dependent TIM barrel enzymes"/>
    <property type="match status" value="1"/>
</dbReference>
<evidence type="ECO:0000313" key="2">
    <source>
        <dbReference type="EMBL" id="PHK04211.1"/>
    </source>
</evidence>
<dbReference type="AlphaFoldDB" id="A0A9Q5ZD51"/>
<dbReference type="InterPro" id="IPR013022">
    <property type="entry name" value="Xyl_isomerase-like_TIM-brl"/>
</dbReference>
<dbReference type="SUPFAM" id="SSF51658">
    <property type="entry name" value="Xylose isomerase-like"/>
    <property type="match status" value="1"/>
</dbReference>
<sequence>MSDTNNKQQKFACAAWGFRKLEIPEYFRIVANLGIESVEVNVDRRTPKHLLDSCSDEAVNQVAHWADEFGVHVICIAADNDFTVVDASDLEEQIQKVKRYVDIAKRLGAKVVRVFTGGNANENLSSELLKRLHYAFNCAGSYAEEHEIKLAIENHGGLTVNGQLTAKIMEGIKSPAVGVNFDPANFLKEGVDPLIALRYVLPWVNYSHWKDVRWNNGGTEYCAFGEGEIFWKPILQELLNSGYQGYWTVEYETIEDVERGTKNSFVCLNKMLQEIFSDTSTAWRK</sequence>
<comment type="caution">
    <text evidence="2">The sequence shown here is derived from an EMBL/GenBank/DDBJ whole genome shotgun (WGS) entry which is preliminary data.</text>
</comment>
<dbReference type="InterPro" id="IPR036237">
    <property type="entry name" value="Xyl_isomerase-like_sf"/>
</dbReference>
<feature type="domain" description="Xylose isomerase-like TIM barrel" evidence="1">
    <location>
        <begin position="27"/>
        <end position="264"/>
    </location>
</feature>
<dbReference type="GeneID" id="57094188"/>
<dbReference type="Pfam" id="PF01261">
    <property type="entry name" value="AP_endonuc_2"/>
    <property type="match status" value="1"/>
</dbReference>
<evidence type="ECO:0000259" key="1">
    <source>
        <dbReference type="Pfam" id="PF01261"/>
    </source>
</evidence>
<dbReference type="PANTHER" id="PTHR12110">
    <property type="entry name" value="HYDROXYPYRUVATE ISOMERASE"/>
    <property type="match status" value="1"/>
</dbReference>